<organism evidence="1 2">
    <name type="scientific">Fusarium decemcellulare</name>
    <dbReference type="NCBI Taxonomy" id="57161"/>
    <lineage>
        <taxon>Eukaryota</taxon>
        <taxon>Fungi</taxon>
        <taxon>Dikarya</taxon>
        <taxon>Ascomycota</taxon>
        <taxon>Pezizomycotina</taxon>
        <taxon>Sordariomycetes</taxon>
        <taxon>Hypocreomycetidae</taxon>
        <taxon>Hypocreales</taxon>
        <taxon>Nectriaceae</taxon>
        <taxon>Fusarium</taxon>
        <taxon>Fusarium decemcellulare species complex</taxon>
    </lineage>
</organism>
<keyword evidence="2" id="KW-1185">Reference proteome</keyword>
<dbReference type="Proteomes" id="UP001148629">
    <property type="component" value="Unassembled WGS sequence"/>
</dbReference>
<gene>
    <name evidence="1" type="ORF">NM208_g3358</name>
</gene>
<name>A0ACC1SPK7_9HYPO</name>
<sequence length="284" mass="31116">MRANLLSNALLLGTLVNPFAIAVPDSKQLIPRSSNLNDRPRHQPRDVKHRTSYIWSGGEVAGPRFESVTAEVVIPNITFPYGYNASASYSSSVWVGIGGDANTCDDPARVHNGGLIQGGYYYMYNPQGDFGVFAFYEWFPDPPIFLDDTEGIETAIGDHVRMTVTQKDNTTGTFTWENFSSNKRFTKDLKAPANGTLCTNHAEWIVESFMTPEQPDTLFPDFGDLSFTNVKAVSEAGKQASLADGIVVTAETVLNSGKYLTSCEIVALDATTCKWVGYKGIFGH</sequence>
<evidence type="ECO:0000313" key="1">
    <source>
        <dbReference type="EMBL" id="KAJ3543863.1"/>
    </source>
</evidence>
<comment type="caution">
    <text evidence="1">The sequence shown here is derived from an EMBL/GenBank/DDBJ whole genome shotgun (WGS) entry which is preliminary data.</text>
</comment>
<reference evidence="1" key="1">
    <citation type="submission" date="2022-08" db="EMBL/GenBank/DDBJ databases">
        <title>Genome Sequence of Fusarium decemcellulare.</title>
        <authorList>
            <person name="Buettner E."/>
        </authorList>
    </citation>
    <scope>NUCLEOTIDE SEQUENCE</scope>
    <source>
        <strain evidence="1">Babe19</strain>
    </source>
</reference>
<evidence type="ECO:0000313" key="2">
    <source>
        <dbReference type="Proteomes" id="UP001148629"/>
    </source>
</evidence>
<protein>
    <submittedName>
        <fullName evidence="1">Uncharacterized protein</fullName>
    </submittedName>
</protein>
<dbReference type="EMBL" id="JANRMS010000224">
    <property type="protein sequence ID" value="KAJ3543863.1"/>
    <property type="molecule type" value="Genomic_DNA"/>
</dbReference>
<accession>A0ACC1SPK7</accession>
<proteinExistence type="predicted"/>